<evidence type="ECO:0000256" key="4">
    <source>
        <dbReference type="ARBA" id="ARBA00022806"/>
    </source>
</evidence>
<keyword evidence="4 10" id="KW-0347">Helicase</keyword>
<dbReference type="CDD" id="cd17932">
    <property type="entry name" value="DEXQc_UvrD"/>
    <property type="match status" value="1"/>
</dbReference>
<dbReference type="Proteomes" id="UP001596297">
    <property type="component" value="Unassembled WGS sequence"/>
</dbReference>
<comment type="similarity">
    <text evidence="1">Belongs to the helicase family. RecQ subfamily.</text>
</comment>
<gene>
    <name evidence="14" type="ORF">ACFP81_14835</name>
</gene>
<keyword evidence="3 10" id="KW-0378">Hydrolase</keyword>
<accession>A0ABW1YIZ7</accession>
<dbReference type="EC" id="5.6.2.4" evidence="9"/>
<dbReference type="PROSITE" id="PS51198">
    <property type="entry name" value="UVRD_HELICASE_ATP_BIND"/>
    <property type="match status" value="1"/>
</dbReference>
<dbReference type="InterPro" id="IPR001650">
    <property type="entry name" value="Helicase_C-like"/>
</dbReference>
<evidence type="ECO:0000259" key="12">
    <source>
        <dbReference type="PROSITE" id="PS51194"/>
    </source>
</evidence>
<keyword evidence="5 10" id="KW-0067">ATP-binding</keyword>
<dbReference type="InterPro" id="IPR014016">
    <property type="entry name" value="UvrD-like_ATP-bd"/>
</dbReference>
<dbReference type="InterPro" id="IPR027785">
    <property type="entry name" value="UvrD-like_helicase_C"/>
</dbReference>
<dbReference type="SMART" id="SM00490">
    <property type="entry name" value="HELICc"/>
    <property type="match status" value="1"/>
</dbReference>
<feature type="domain" description="UvrD-like helicase ATP-binding" evidence="13">
    <location>
        <begin position="978"/>
        <end position="1190"/>
    </location>
</feature>
<dbReference type="PROSITE" id="PS51194">
    <property type="entry name" value="HELICASE_CTER"/>
    <property type="match status" value="1"/>
</dbReference>
<comment type="caution">
    <text evidence="14">The sequence shown here is derived from an EMBL/GenBank/DDBJ whole genome shotgun (WGS) entry which is preliminary data.</text>
</comment>
<evidence type="ECO:0000256" key="3">
    <source>
        <dbReference type="ARBA" id="ARBA00022801"/>
    </source>
</evidence>
<evidence type="ECO:0000313" key="14">
    <source>
        <dbReference type="EMBL" id="MFC6593162.1"/>
    </source>
</evidence>
<evidence type="ECO:0000256" key="1">
    <source>
        <dbReference type="ARBA" id="ARBA00005446"/>
    </source>
</evidence>
<dbReference type="InterPro" id="IPR012337">
    <property type="entry name" value="RNaseH-like_sf"/>
</dbReference>
<dbReference type="Pfam" id="PF13538">
    <property type="entry name" value="UvrD_C_2"/>
    <property type="match status" value="1"/>
</dbReference>
<dbReference type="Pfam" id="PF00270">
    <property type="entry name" value="DEAD"/>
    <property type="match status" value="1"/>
</dbReference>
<protein>
    <recommendedName>
        <fullName evidence="9">DNA 3'-5' helicase</fullName>
        <ecNumber evidence="9">5.6.2.4</ecNumber>
    </recommendedName>
</protein>
<dbReference type="Gene3D" id="3.40.50.300">
    <property type="entry name" value="P-loop containing nucleotide triphosphate hydrolases"/>
    <property type="match status" value="5"/>
</dbReference>
<keyword evidence="7" id="KW-0413">Isomerase</keyword>
<keyword evidence="15" id="KW-1185">Reference proteome</keyword>
<dbReference type="InterPro" id="IPR027417">
    <property type="entry name" value="P-loop_NTPase"/>
</dbReference>
<sequence length="1487" mass="164996">MALGKLLALDLEFDTAGFQCGALVGDGQEYLFGREDISDVGHILSLAAVVGHNIRRFDLPKFSELLGVPLDISENRLLDTLELASLLWPGRPTQALEKLYRETQATNDPVADCQEALELVAQAQLDAPQLPAAVRYWTHRLLPQGALTALIPDAHEDWLPLTQALGDAEAQRLRVHLQSLPAGQIENLGAVVFLHWSLLRRQPSHRRPVWVERTFPSFLAAEAALGPLDLSEEALTSELQDIYGPAYGFRDGQLEIVQALLGGEVVPLGLLPTGGGKSLTFQFPALLLSRRQRALTVIVSPLTALMEDQVINLQLQLPEWGERAAYLSGTQTPDEQRQVLDAVWEGRADLLYLSPERLRNPGTQRLLTHRRPAMWILDEAHTFSQWGMDFRPDFLRIARAIREIHQGTEPPLLGLVTATATQRVVQDLDTQLVSSLGEVLGRPMQAVPGSQPFQWRSEIATDVQQVPFSERLAAIRQELVAQGGAGVAIVYVRSRRLAELYAEELSSDFRAAAFHGGMAASRKKETLEAFKRGDLDVVVATNAFGMGIDRAGIHLVLHAGPPQHPESYLQEIGRVARKPGETGRAVLYWDVQDFQRAFEQEKESRIGNSKSLRSCWDIVRGRLKEEPARRWVSSFEFGSALGMTDPDDLTTQARVALYALEAYGLMAEGESQPGRLSIRLEKGSGQDPGEEGRRVLSVLQRQGAGPGDDLLLDIRELAMLAALRPNKVVTGARQLVRAGYARWSYQVSLRQRRGVKTRLERVGTSLRAMLAHLDAHPDADLNLALKALRALEVARARFQRSEASLEAFKDAPARSQWTAYALGRLATLQETWKALQALFEKEGSDTLIVNAADLDSHLPASDGGLNAMEALTALEQLGMVDMARADEMEGRVFYLDRGQKERYSGKAFEPLELHYRDRTRHIHAMRLITAEPTEGARIALMHDYFALSLDEFCHKHFPDPAVADRPQMPEYAERIFSGLSPQQLRVVDDDQSRAILVLAGPGSGKTRTIVHRVANLVVLRGVSASRVLVLAYNTTAVAEVRERLAQLIGPLGIHIDVMTFHGLARKLTGLTDRDARDARGNPLYGDAAHAWLLGQVNDLLDEQPSDYDYVLVDEYQDVDELKYGMITRLAGFDPGAEEEQQRGYLVAVGDDDQNLYGFQGADIRYIQQFQQDYQITDEKVIGLVDNYRSAPEIVATANAFIGAALPSEKRLKTEELQIRSARHARGQVYFGRYGQRYYAAHAVAAEARRLVDGGTPAHEIAVLAPQWHCLEEVEHALREVGLSAQQYGCDDQLRPAASLIGQHILGQLRHELTRMTADAAQTLRDLSAPYSQQDRAFAALLAAVEGLSDVTYETLALRLESARPLGRGSVVLSSYHSAKGSEFTAVFVLDERTAGDEKDDATRALYVALTRARERLYLIRKVGGCHSIFTNRSFMEELQQVGVRPFEIDRDIKLPERITFTLALQPGELWVSCGRISHTTTAHQQTC</sequence>
<dbReference type="InterPro" id="IPR011545">
    <property type="entry name" value="DEAD/DEAH_box_helicase_dom"/>
</dbReference>
<evidence type="ECO:0000259" key="11">
    <source>
        <dbReference type="PROSITE" id="PS51192"/>
    </source>
</evidence>
<feature type="domain" description="Helicase ATP-binding" evidence="11">
    <location>
        <begin position="268"/>
        <end position="438"/>
    </location>
</feature>
<proteinExistence type="inferred from homology"/>
<dbReference type="InterPro" id="IPR036397">
    <property type="entry name" value="RNaseH_sf"/>
</dbReference>
<name>A0ABW1YIZ7_9DEIO</name>
<evidence type="ECO:0000256" key="10">
    <source>
        <dbReference type="PROSITE-ProRule" id="PRU00560"/>
    </source>
</evidence>
<dbReference type="SUPFAM" id="SSF53098">
    <property type="entry name" value="Ribonuclease H-like"/>
    <property type="match status" value="1"/>
</dbReference>
<dbReference type="SUPFAM" id="SSF52540">
    <property type="entry name" value="P-loop containing nucleoside triphosphate hydrolases"/>
    <property type="match status" value="2"/>
</dbReference>
<evidence type="ECO:0000259" key="13">
    <source>
        <dbReference type="PROSITE" id="PS51198"/>
    </source>
</evidence>
<dbReference type="Pfam" id="PF13245">
    <property type="entry name" value="AAA_19"/>
    <property type="match status" value="1"/>
</dbReference>
<evidence type="ECO:0000256" key="8">
    <source>
        <dbReference type="ARBA" id="ARBA00034617"/>
    </source>
</evidence>
<evidence type="ECO:0000256" key="7">
    <source>
        <dbReference type="ARBA" id="ARBA00023235"/>
    </source>
</evidence>
<evidence type="ECO:0000256" key="5">
    <source>
        <dbReference type="ARBA" id="ARBA00022840"/>
    </source>
</evidence>
<dbReference type="SMART" id="SM00487">
    <property type="entry name" value="DEXDc"/>
    <property type="match status" value="1"/>
</dbReference>
<organism evidence="14 15">
    <name type="scientific">Deinococcus lacus</name>
    <dbReference type="NCBI Taxonomy" id="392561"/>
    <lineage>
        <taxon>Bacteria</taxon>
        <taxon>Thermotogati</taxon>
        <taxon>Deinococcota</taxon>
        <taxon>Deinococci</taxon>
        <taxon>Deinococcales</taxon>
        <taxon>Deinococcaceae</taxon>
        <taxon>Deinococcus</taxon>
    </lineage>
</organism>
<dbReference type="Gene3D" id="3.30.420.10">
    <property type="entry name" value="Ribonuclease H-like superfamily/Ribonuclease H"/>
    <property type="match status" value="1"/>
</dbReference>
<keyword evidence="6" id="KW-0238">DNA-binding</keyword>
<dbReference type="InterPro" id="IPR014001">
    <property type="entry name" value="Helicase_ATP-bd"/>
</dbReference>
<evidence type="ECO:0000256" key="9">
    <source>
        <dbReference type="ARBA" id="ARBA00034808"/>
    </source>
</evidence>
<dbReference type="PANTHER" id="PTHR13710:SF105">
    <property type="entry name" value="ATP-DEPENDENT DNA HELICASE Q1"/>
    <property type="match status" value="1"/>
</dbReference>
<dbReference type="PROSITE" id="PS51192">
    <property type="entry name" value="HELICASE_ATP_BIND_1"/>
    <property type="match status" value="1"/>
</dbReference>
<dbReference type="EMBL" id="JBHSWD010000006">
    <property type="protein sequence ID" value="MFC6593162.1"/>
    <property type="molecule type" value="Genomic_DNA"/>
</dbReference>
<evidence type="ECO:0000313" key="15">
    <source>
        <dbReference type="Proteomes" id="UP001596297"/>
    </source>
</evidence>
<dbReference type="RefSeq" id="WP_380084235.1">
    <property type="nucleotide sequence ID" value="NZ_JBHSWD010000006.1"/>
</dbReference>
<feature type="domain" description="Helicase C-terminal" evidence="12">
    <location>
        <begin position="474"/>
        <end position="617"/>
    </location>
</feature>
<evidence type="ECO:0000256" key="6">
    <source>
        <dbReference type="ARBA" id="ARBA00023125"/>
    </source>
</evidence>
<comment type="catalytic activity">
    <reaction evidence="8">
        <text>Couples ATP hydrolysis with the unwinding of duplex DNA by translocating in the 3'-5' direction.</text>
        <dbReference type="EC" id="5.6.2.4"/>
    </reaction>
</comment>
<keyword evidence="2 10" id="KW-0547">Nucleotide-binding</keyword>
<dbReference type="PANTHER" id="PTHR13710">
    <property type="entry name" value="DNA HELICASE RECQ FAMILY MEMBER"/>
    <property type="match status" value="1"/>
</dbReference>
<feature type="binding site" evidence="10">
    <location>
        <begin position="999"/>
        <end position="1006"/>
    </location>
    <ligand>
        <name>ATP</name>
        <dbReference type="ChEBI" id="CHEBI:30616"/>
    </ligand>
</feature>
<reference evidence="15" key="1">
    <citation type="journal article" date="2019" name="Int. J. Syst. Evol. Microbiol.">
        <title>The Global Catalogue of Microorganisms (GCM) 10K type strain sequencing project: providing services to taxonomists for standard genome sequencing and annotation.</title>
        <authorList>
            <consortium name="The Broad Institute Genomics Platform"/>
            <consortium name="The Broad Institute Genome Sequencing Center for Infectious Disease"/>
            <person name="Wu L."/>
            <person name="Ma J."/>
        </authorList>
    </citation>
    <scope>NUCLEOTIDE SEQUENCE [LARGE SCALE GENOMIC DNA]</scope>
    <source>
        <strain evidence="15">CGMCC 1.15772</strain>
    </source>
</reference>
<dbReference type="Pfam" id="PF00271">
    <property type="entry name" value="Helicase_C"/>
    <property type="match status" value="1"/>
</dbReference>
<evidence type="ECO:0000256" key="2">
    <source>
        <dbReference type="ARBA" id="ARBA00022741"/>
    </source>
</evidence>